<protein>
    <submittedName>
        <fullName evidence="1">Uncharacterized protein</fullName>
    </submittedName>
</protein>
<dbReference type="RefSeq" id="WP_379864427.1">
    <property type="nucleotide sequence ID" value="NZ_JBHTBW010000020.1"/>
</dbReference>
<keyword evidence="2" id="KW-1185">Reference proteome</keyword>
<proteinExistence type="predicted"/>
<organism evidence="1 2">
    <name type="scientific">Laceyella putida</name>
    <dbReference type="NCBI Taxonomy" id="110101"/>
    <lineage>
        <taxon>Bacteria</taxon>
        <taxon>Bacillati</taxon>
        <taxon>Bacillota</taxon>
        <taxon>Bacilli</taxon>
        <taxon>Bacillales</taxon>
        <taxon>Thermoactinomycetaceae</taxon>
        <taxon>Laceyella</taxon>
    </lineage>
</organism>
<accession>A0ABW2RJM0</accession>
<dbReference type="Proteomes" id="UP001596500">
    <property type="component" value="Unassembled WGS sequence"/>
</dbReference>
<reference evidence="2" key="1">
    <citation type="journal article" date="2019" name="Int. J. Syst. Evol. Microbiol.">
        <title>The Global Catalogue of Microorganisms (GCM) 10K type strain sequencing project: providing services to taxonomists for standard genome sequencing and annotation.</title>
        <authorList>
            <consortium name="The Broad Institute Genomics Platform"/>
            <consortium name="The Broad Institute Genome Sequencing Center for Infectious Disease"/>
            <person name="Wu L."/>
            <person name="Ma J."/>
        </authorList>
    </citation>
    <scope>NUCLEOTIDE SEQUENCE [LARGE SCALE GENOMIC DNA]</scope>
    <source>
        <strain evidence="2">CGMCC 1.12942</strain>
    </source>
</reference>
<sequence length="113" mass="13437">MIVGKNIYDGQPRDGTVIAKATVDEVNQFRELHAEHVAILRLTDTQLQLDRDAIQECLALFKEHELKTMEFWGRVHQRLRVPYAWDLRIDIVTGDIFVENEDWPYYDQEEYED</sequence>
<evidence type="ECO:0000313" key="2">
    <source>
        <dbReference type="Proteomes" id="UP001596500"/>
    </source>
</evidence>
<comment type="caution">
    <text evidence="1">The sequence shown here is derived from an EMBL/GenBank/DDBJ whole genome shotgun (WGS) entry which is preliminary data.</text>
</comment>
<name>A0ABW2RJM0_9BACL</name>
<gene>
    <name evidence="1" type="ORF">ACFQNG_08200</name>
</gene>
<dbReference type="EMBL" id="JBHTBW010000020">
    <property type="protein sequence ID" value="MFC7441135.1"/>
    <property type="molecule type" value="Genomic_DNA"/>
</dbReference>
<evidence type="ECO:0000313" key="1">
    <source>
        <dbReference type="EMBL" id="MFC7441135.1"/>
    </source>
</evidence>